<keyword evidence="1" id="KW-1133">Transmembrane helix</keyword>
<keyword evidence="1" id="KW-0472">Membrane</keyword>
<dbReference type="KEGG" id="bkw:BkAM31D_07210"/>
<feature type="transmembrane region" description="Helical" evidence="1">
    <location>
        <begin position="7"/>
        <end position="26"/>
    </location>
</feature>
<sequence length="97" mass="10617">MQGWIEVALRSFVGFILLIAIGRIFVRKPIGETSQLEFGLIAAVSIILAIGSIQLAIPISYLLVALLIWAGGRLELHFSVLKMPLSVQPFLGKVFLL</sequence>
<accession>A0A1X9MBY3</accession>
<dbReference type="Proteomes" id="UP000193006">
    <property type="component" value="Chromosome"/>
</dbReference>
<feature type="transmembrane region" description="Helical" evidence="1">
    <location>
        <begin position="38"/>
        <end position="69"/>
    </location>
</feature>
<dbReference type="AlphaFoldDB" id="A0A1X9MBY3"/>
<dbReference type="EMBL" id="CP020814">
    <property type="protein sequence ID" value="ARK29663.1"/>
    <property type="molecule type" value="Genomic_DNA"/>
</dbReference>
<proteinExistence type="predicted"/>
<dbReference type="RefSeq" id="WP_257391635.1">
    <property type="nucleotide sequence ID" value="NZ_CP020814.1"/>
</dbReference>
<evidence type="ECO:0008006" key="4">
    <source>
        <dbReference type="Google" id="ProtNLM"/>
    </source>
</evidence>
<dbReference type="STRING" id="199441.BkAM31D_07210"/>
<reference evidence="2 3" key="1">
    <citation type="submission" date="2017-04" db="EMBL/GenBank/DDBJ databases">
        <title>Bacillus krulwichiae AM31D Genome sequencing and assembly.</title>
        <authorList>
            <person name="Krulwich T.A."/>
            <person name="Anastor L."/>
            <person name="Ehrlich R."/>
            <person name="Ehrlich G.D."/>
            <person name="Janto B."/>
        </authorList>
    </citation>
    <scope>NUCLEOTIDE SEQUENCE [LARGE SCALE GENOMIC DNA]</scope>
    <source>
        <strain evidence="2 3">AM31D</strain>
    </source>
</reference>
<evidence type="ECO:0000256" key="1">
    <source>
        <dbReference type="SAM" id="Phobius"/>
    </source>
</evidence>
<evidence type="ECO:0000313" key="2">
    <source>
        <dbReference type="EMBL" id="ARK29663.1"/>
    </source>
</evidence>
<evidence type="ECO:0000313" key="3">
    <source>
        <dbReference type="Proteomes" id="UP000193006"/>
    </source>
</evidence>
<organism evidence="2 3">
    <name type="scientific">Halalkalibacter krulwichiae</name>
    <dbReference type="NCBI Taxonomy" id="199441"/>
    <lineage>
        <taxon>Bacteria</taxon>
        <taxon>Bacillati</taxon>
        <taxon>Bacillota</taxon>
        <taxon>Bacilli</taxon>
        <taxon>Bacillales</taxon>
        <taxon>Bacillaceae</taxon>
        <taxon>Halalkalibacter</taxon>
    </lineage>
</organism>
<name>A0A1X9MBY3_9BACI</name>
<keyword evidence="1" id="KW-0812">Transmembrane</keyword>
<keyword evidence="3" id="KW-1185">Reference proteome</keyword>
<gene>
    <name evidence="2" type="ORF">BkAM31D_07210</name>
</gene>
<protein>
    <recommendedName>
        <fullName evidence="4">DUF421 domain-containing protein</fullName>
    </recommendedName>
</protein>